<reference evidence="1 2" key="1">
    <citation type="journal article" date="2015" name="Int. J. Syst. Evol. Microbiol.">
        <title>Aestuariivita atlantica sp. nov., isolated from deep sea sediment of the Atlantic Ocean.</title>
        <authorList>
            <person name="Li G."/>
            <person name="Lai Q."/>
            <person name="Du Y."/>
            <person name="Liu X."/>
            <person name="Sun F."/>
            <person name="Shao Z."/>
        </authorList>
    </citation>
    <scope>NUCLEOTIDE SEQUENCE [LARGE SCALE GENOMIC DNA]</scope>
    <source>
        <strain evidence="1 2">22II-S11-z3</strain>
    </source>
</reference>
<proteinExistence type="predicted"/>
<evidence type="ECO:0000313" key="2">
    <source>
        <dbReference type="Proteomes" id="UP000036938"/>
    </source>
</evidence>
<dbReference type="AlphaFoldDB" id="A0A0L1JLL5"/>
<protein>
    <submittedName>
        <fullName evidence="1">Uncharacterized protein</fullName>
    </submittedName>
</protein>
<comment type="caution">
    <text evidence="1">The sequence shown here is derived from an EMBL/GenBank/DDBJ whole genome shotgun (WGS) entry which is preliminary data.</text>
</comment>
<dbReference type="Proteomes" id="UP000036938">
    <property type="component" value="Unassembled WGS sequence"/>
</dbReference>
<evidence type="ECO:0000313" key="1">
    <source>
        <dbReference type="EMBL" id="KNG92644.1"/>
    </source>
</evidence>
<name>A0A0L1JLL5_9RHOB</name>
<gene>
    <name evidence="1" type="ORF">ATO11_16650</name>
</gene>
<accession>A0A0L1JLL5</accession>
<sequence length="94" mass="10197">MLVTTAGDLARAGGLLKTKGGVACVAPLHKFLKIRECPVAVFGADNAARYVVAALLRCDSRLEMIGEMTWIEVSRYSARDGLFWVRPATNRMAA</sequence>
<keyword evidence="2" id="KW-1185">Reference proteome</keyword>
<dbReference type="EMBL" id="AQQZ01000008">
    <property type="protein sequence ID" value="KNG92644.1"/>
    <property type="molecule type" value="Genomic_DNA"/>
</dbReference>
<organism evidence="1 2">
    <name type="scientific">Pseudaestuariivita atlantica</name>
    <dbReference type="NCBI Taxonomy" id="1317121"/>
    <lineage>
        <taxon>Bacteria</taxon>
        <taxon>Pseudomonadati</taxon>
        <taxon>Pseudomonadota</taxon>
        <taxon>Alphaproteobacteria</taxon>
        <taxon>Rhodobacterales</taxon>
        <taxon>Paracoccaceae</taxon>
        <taxon>Pseudaestuariivita</taxon>
    </lineage>
</organism>